<dbReference type="EMBL" id="MCFL01000027">
    <property type="protein sequence ID" value="ORZ34598.1"/>
    <property type="molecule type" value="Genomic_DNA"/>
</dbReference>
<proteinExistence type="predicted"/>
<evidence type="ECO:0000256" key="3">
    <source>
        <dbReference type="ARBA" id="ARBA00023242"/>
    </source>
</evidence>
<keyword evidence="3" id="KW-0539">Nucleus</keyword>
<comment type="subcellular location">
    <subcellularLocation>
        <location evidence="1">Nucleus</location>
        <location evidence="1">Nucleolus</location>
    </subcellularLocation>
</comment>
<evidence type="ECO:0000256" key="2">
    <source>
        <dbReference type="ARBA" id="ARBA00022553"/>
    </source>
</evidence>
<dbReference type="STRING" id="765915.A0A1Y2HJ08"/>
<evidence type="ECO:0000256" key="1">
    <source>
        <dbReference type="ARBA" id="ARBA00004604"/>
    </source>
</evidence>
<feature type="compositionally biased region" description="Acidic residues" evidence="4">
    <location>
        <begin position="12"/>
        <end position="28"/>
    </location>
</feature>
<feature type="compositionally biased region" description="Basic and acidic residues" evidence="4">
    <location>
        <begin position="728"/>
        <end position="742"/>
    </location>
</feature>
<keyword evidence="2" id="KW-0597">Phosphoprotein</keyword>
<dbReference type="AlphaFoldDB" id="A0A1Y2HJ08"/>
<dbReference type="GO" id="GO:0032040">
    <property type="term" value="C:small-subunit processome"/>
    <property type="evidence" value="ECO:0007669"/>
    <property type="project" value="InterPro"/>
</dbReference>
<feature type="compositionally biased region" description="Basic and acidic residues" evidence="4">
    <location>
        <begin position="110"/>
        <end position="130"/>
    </location>
</feature>
<gene>
    <name evidence="5" type="ORF">BCR44DRAFT_37477</name>
</gene>
<evidence type="ECO:0000256" key="4">
    <source>
        <dbReference type="SAM" id="MobiDB-lite"/>
    </source>
</evidence>
<feature type="region of interest" description="Disordered" evidence="4">
    <location>
        <begin position="728"/>
        <end position="760"/>
    </location>
</feature>
<name>A0A1Y2HJ08_9FUNG</name>
<keyword evidence="6" id="KW-1185">Reference proteome</keyword>
<dbReference type="InterPro" id="IPR006709">
    <property type="entry name" value="SSU_processome_Utp14"/>
</dbReference>
<feature type="region of interest" description="Disordered" evidence="4">
    <location>
        <begin position="105"/>
        <end position="130"/>
    </location>
</feature>
<evidence type="ECO:0000313" key="5">
    <source>
        <dbReference type="EMBL" id="ORZ34598.1"/>
    </source>
</evidence>
<dbReference type="OrthoDB" id="277439at2759"/>
<dbReference type="Proteomes" id="UP000193411">
    <property type="component" value="Unassembled WGS sequence"/>
</dbReference>
<feature type="region of interest" description="Disordered" evidence="4">
    <location>
        <begin position="343"/>
        <end position="379"/>
    </location>
</feature>
<sequence>MDQDFIRPDELPSSDDDGDSDDAMDTDGSDAGGDIGDLITKLLDAKKAKSDAEGGPRKKRKLAEERTEAYAEGEFALPTRGSGRLDLGTLVSALSEEKDLGKLKGQAVRLRTDNEESKRETAPLPAREKARIERQAGYSTVAEEVDRYQLLVERNRNAVNLHFDLVDERSSQSTAAMVSDFKPASKLDKAIASIVDDSQFDDNKTMGQMELPDHVLDKEEVARRQKELRWMRELAFRQELKAKRHAKIKSKSFRKILKKERERTKEEDLQRLLESDPDAAREHLIKLELDRAKARMTQKGKLKSKWTAMMARNGELAERSAGLSREQILDQIKEAEDLQKRIHGVGNDDSDSDADNRNGRGNADSDDGASDDDDALPTKGVFGMKFMQRAAEAEALRQANAGRDDFDGSDADEDQVVGRRTVGSGINPAGIVVGNDEPFIESVLAEPASRNNGKQQKKQHASSSSSAGHQVSAADITFTVNTGSDDGAEDNPWAAGGSGTDRSATSSKLGKLQKKQQKQLATMAARSDASEGKSKPVLDLDVVNTVVAANHDSDDDSDADVDGARRAGTGKAGGSRVAFKQTELVSMAFAGDDVVREFEEEKAQLEDAEAGKVVDLTLPGWGSWGGEGLKAKTNVVVKKIAGVDKDKRKDSGMGHVIISEKRQKKLTKYMATSIPHPYQSRAQYEAAMRQTIGKEWVTSESMNALTLPKITKAQGVVIKPLKFNKAEAEAWGDKKKAARSENNKLAVKKQKKQQQQQQQS</sequence>
<dbReference type="GO" id="GO:0006364">
    <property type="term" value="P:rRNA processing"/>
    <property type="evidence" value="ECO:0007669"/>
    <property type="project" value="InterPro"/>
</dbReference>
<dbReference type="Pfam" id="PF04615">
    <property type="entry name" value="Utp14"/>
    <property type="match status" value="1"/>
</dbReference>
<dbReference type="PANTHER" id="PTHR14150">
    <property type="entry name" value="U3 SMALL NUCLEOLAR RNA-ASSOCIATED PROTEIN 14"/>
    <property type="match status" value="1"/>
</dbReference>
<feature type="compositionally biased region" description="Basic and acidic residues" evidence="4">
    <location>
        <begin position="43"/>
        <end position="69"/>
    </location>
</feature>
<feature type="compositionally biased region" description="Basic and acidic residues" evidence="4">
    <location>
        <begin position="1"/>
        <end position="10"/>
    </location>
</feature>
<feature type="region of interest" description="Disordered" evidence="4">
    <location>
        <begin position="448"/>
        <end position="536"/>
    </location>
</feature>
<comment type="caution">
    <text evidence="5">The sequence shown here is derived from an EMBL/GenBank/DDBJ whole genome shotgun (WGS) entry which is preliminary data.</text>
</comment>
<accession>A0A1Y2HJ08</accession>
<protein>
    <submittedName>
        <fullName evidence="5">Small-subunit processome</fullName>
    </submittedName>
</protein>
<evidence type="ECO:0000313" key="6">
    <source>
        <dbReference type="Proteomes" id="UP000193411"/>
    </source>
</evidence>
<feature type="compositionally biased region" description="Acidic residues" evidence="4">
    <location>
        <begin position="364"/>
        <end position="375"/>
    </location>
</feature>
<feature type="region of interest" description="Disordered" evidence="4">
    <location>
        <begin position="1"/>
        <end position="75"/>
    </location>
</feature>
<organism evidence="5 6">
    <name type="scientific">Catenaria anguillulae PL171</name>
    <dbReference type="NCBI Taxonomy" id="765915"/>
    <lineage>
        <taxon>Eukaryota</taxon>
        <taxon>Fungi</taxon>
        <taxon>Fungi incertae sedis</taxon>
        <taxon>Blastocladiomycota</taxon>
        <taxon>Blastocladiomycetes</taxon>
        <taxon>Blastocladiales</taxon>
        <taxon>Catenariaceae</taxon>
        <taxon>Catenaria</taxon>
    </lineage>
</organism>
<feature type="region of interest" description="Disordered" evidence="4">
    <location>
        <begin position="549"/>
        <end position="572"/>
    </location>
</feature>
<dbReference type="PANTHER" id="PTHR14150:SF12">
    <property type="entry name" value="U3 SMALL NUCLEOLAR RNA-ASSOCIATED PROTEIN 14 HOMOLOG A"/>
    <property type="match status" value="1"/>
</dbReference>
<feature type="compositionally biased region" description="Low complexity" evidence="4">
    <location>
        <begin position="461"/>
        <end position="474"/>
    </location>
</feature>
<reference evidence="5 6" key="1">
    <citation type="submission" date="2016-07" db="EMBL/GenBank/DDBJ databases">
        <title>Pervasive Adenine N6-methylation of Active Genes in Fungi.</title>
        <authorList>
            <consortium name="DOE Joint Genome Institute"/>
            <person name="Mondo S.J."/>
            <person name="Dannebaum R.O."/>
            <person name="Kuo R.C."/>
            <person name="Labutti K."/>
            <person name="Haridas S."/>
            <person name="Kuo A."/>
            <person name="Salamov A."/>
            <person name="Ahrendt S.R."/>
            <person name="Lipzen A."/>
            <person name="Sullivan W."/>
            <person name="Andreopoulos W.B."/>
            <person name="Clum A."/>
            <person name="Lindquist E."/>
            <person name="Daum C."/>
            <person name="Ramamoorthy G.K."/>
            <person name="Gryganskyi A."/>
            <person name="Culley D."/>
            <person name="Magnuson J.K."/>
            <person name="James T.Y."/>
            <person name="O'Malley M.A."/>
            <person name="Stajich J.E."/>
            <person name="Spatafora J.W."/>
            <person name="Visel A."/>
            <person name="Grigoriev I.V."/>
        </authorList>
    </citation>
    <scope>NUCLEOTIDE SEQUENCE [LARGE SCALE GENOMIC DNA]</scope>
    <source>
        <strain evidence="5 6">PL171</strain>
    </source>
</reference>